<organism evidence="3 4">
    <name type="scientific">Methanocella paludicola (strain DSM 17711 / JCM 13418 / NBRC 101707 / SANAE)</name>
    <dbReference type="NCBI Taxonomy" id="304371"/>
    <lineage>
        <taxon>Archaea</taxon>
        <taxon>Methanobacteriati</taxon>
        <taxon>Methanobacteriota</taxon>
        <taxon>Stenosarchaea group</taxon>
        <taxon>Methanomicrobia</taxon>
        <taxon>Methanocellales</taxon>
        <taxon>Methanocellaceae</taxon>
        <taxon>Methanocella</taxon>
    </lineage>
</organism>
<evidence type="ECO:0000259" key="2">
    <source>
        <dbReference type="Pfam" id="PF13439"/>
    </source>
</evidence>
<protein>
    <submittedName>
        <fullName evidence="3">Glycosyltransferase</fullName>
    </submittedName>
</protein>
<dbReference type="OrthoDB" id="132546at2157"/>
<dbReference type="InterPro" id="IPR050194">
    <property type="entry name" value="Glycosyltransferase_grp1"/>
</dbReference>
<dbReference type="InterPro" id="IPR028098">
    <property type="entry name" value="Glyco_trans_4-like_N"/>
</dbReference>
<dbReference type="Gene3D" id="3.40.50.2000">
    <property type="entry name" value="Glycogen Phosphorylase B"/>
    <property type="match status" value="2"/>
</dbReference>
<dbReference type="AlphaFoldDB" id="D1Z182"/>
<dbReference type="CAZy" id="GT4">
    <property type="family name" value="Glycosyltransferase Family 4"/>
</dbReference>
<reference evidence="3 4" key="1">
    <citation type="journal article" date="2007" name="Appl. Environ. Microbiol.">
        <title>Isolation of key methanogens for global methane emission from rice paddy fields: a novel isolate affiliated with the clone cluster rice cluster I.</title>
        <authorList>
            <person name="Sakai S."/>
            <person name="Imachi H."/>
            <person name="Sekiguchi Y."/>
            <person name="Ohashi A."/>
            <person name="Harada H."/>
            <person name="Kamagata Y."/>
        </authorList>
    </citation>
    <scope>NUCLEOTIDE SEQUENCE [LARGE SCALE GENOMIC DNA]</scope>
    <source>
        <strain evidence="4">DSM 17711 / JCM 13418 / NBRC 101707 / SANAE</strain>
    </source>
</reference>
<feature type="domain" description="Glycosyl transferase family 1" evidence="1">
    <location>
        <begin position="219"/>
        <end position="389"/>
    </location>
</feature>
<dbReference type="eggNOG" id="arCOG01403">
    <property type="taxonomic scope" value="Archaea"/>
</dbReference>
<reference evidence="4" key="3">
    <citation type="journal article" date="2011" name="PLoS ONE">
        <title>Genome sequence of a mesophilic hydrogenotrophic methanogen Methanocella paludicola, the first cultivated representative of the order Methanocellales.</title>
        <authorList>
            <person name="Sakai S."/>
            <person name="Takaki Y."/>
            <person name="Shimamura S."/>
            <person name="Sekine M."/>
            <person name="Tajima T."/>
            <person name="Kosugi H."/>
            <person name="Ichikawa N."/>
            <person name="Tasumi E."/>
            <person name="Hiraki A.T."/>
            <person name="Shimizu A."/>
            <person name="Kato Y."/>
            <person name="Nishiko R."/>
            <person name="Mori K."/>
            <person name="Fujita N."/>
            <person name="Imachi H."/>
            <person name="Takai K."/>
        </authorList>
    </citation>
    <scope>NUCLEOTIDE SEQUENCE [LARGE SCALE GENOMIC DNA]</scope>
    <source>
        <strain evidence="4">DSM 17711 / JCM 13418 / NBRC 101707 / SANAE</strain>
    </source>
</reference>
<dbReference type="EMBL" id="AP011532">
    <property type="protein sequence ID" value="BAI62454.1"/>
    <property type="molecule type" value="Genomic_DNA"/>
</dbReference>
<evidence type="ECO:0000313" key="3">
    <source>
        <dbReference type="EMBL" id="BAI62454.1"/>
    </source>
</evidence>
<dbReference type="RefSeq" id="WP_012901128.1">
    <property type="nucleotide sequence ID" value="NC_013665.1"/>
</dbReference>
<feature type="domain" description="Glycosyltransferase subfamily 4-like N-terminal" evidence="2">
    <location>
        <begin position="16"/>
        <end position="203"/>
    </location>
</feature>
<dbReference type="KEGG" id="mpd:MCP_2382"/>
<dbReference type="Pfam" id="PF00534">
    <property type="entry name" value="Glycos_transf_1"/>
    <property type="match status" value="1"/>
</dbReference>
<dbReference type="Proteomes" id="UP000001882">
    <property type="component" value="Chromosome"/>
</dbReference>
<evidence type="ECO:0000313" key="4">
    <source>
        <dbReference type="Proteomes" id="UP000001882"/>
    </source>
</evidence>
<dbReference type="FunCoup" id="D1Z182">
    <property type="interactions" value="80"/>
</dbReference>
<dbReference type="PANTHER" id="PTHR45947:SF3">
    <property type="entry name" value="SULFOQUINOVOSYL TRANSFERASE SQD2"/>
    <property type="match status" value="1"/>
</dbReference>
<dbReference type="InParanoid" id="D1Z182"/>
<reference evidence="3 4" key="2">
    <citation type="journal article" date="2008" name="Int. J. Syst. Evol. Microbiol.">
        <title>Methanocella paludicola gen. nov., sp. nov., a methane-producing archaeon, the first isolate of the lineage 'Rice Cluster I', and proposal of the new archaeal order Methanocellales ord. nov.</title>
        <authorList>
            <person name="Sakai S."/>
            <person name="Imachi H."/>
            <person name="Hanada S."/>
            <person name="Ohashi A."/>
            <person name="Harada H."/>
            <person name="Kamagata Y."/>
        </authorList>
    </citation>
    <scope>NUCLEOTIDE SEQUENCE [LARGE SCALE GENOMIC DNA]</scope>
    <source>
        <strain evidence="4">DSM 17711 / JCM 13418 / NBRC 101707 / SANAE</strain>
    </source>
</reference>
<dbReference type="PANTHER" id="PTHR45947">
    <property type="entry name" value="SULFOQUINOVOSYL TRANSFERASE SQD2"/>
    <property type="match status" value="1"/>
</dbReference>
<dbReference type="GO" id="GO:0016757">
    <property type="term" value="F:glycosyltransferase activity"/>
    <property type="evidence" value="ECO:0007669"/>
    <property type="project" value="InterPro"/>
</dbReference>
<sequence length="432" mass="48221">MKLAYFVDEFPPFFRGGLGTYAMEITKEYMRTGNEVTVFSRNTGNDPTHDEWNGVKVHRPKLMNLSDVLSVVSPGDVQRWDAGGQRFFTETLLYNMLSASKLVNSLVAVEKQSFDILVSHDWLAFIAGIVSKSNLGLPLVVHYHSTEQGRTGSGSAAVKDIERLAAQKADLIITVSYAMRDELVKLGYPEQKIRVVYNGVDANKYRPDLYSPKELKAFREKIGVGDSPMIFFVGRLTWVKGADTLTMAMKEIVKAVPDAKLVIVGKGEQEDMLKQIVTSNNLEKNVLFNFSYVPEEERLKYYAACDVAIFPSKYEPFGIVSLEAMSMGKPVIVGAAGTSGFREQVIPFGPNICGFHINPHDPGDVAKFTIMLLKDPELRKSMGINARRRVLESFTWDTAASSTLRVYEEAIELFKKKQQALYDSVCKVPPPS</sequence>
<dbReference type="CDD" id="cd03801">
    <property type="entry name" value="GT4_PimA-like"/>
    <property type="match status" value="1"/>
</dbReference>
<keyword evidence="4" id="KW-1185">Reference proteome</keyword>
<dbReference type="STRING" id="304371.MCP_2382"/>
<dbReference type="Pfam" id="PF13439">
    <property type="entry name" value="Glyco_transf_4"/>
    <property type="match status" value="1"/>
</dbReference>
<dbReference type="SUPFAM" id="SSF53756">
    <property type="entry name" value="UDP-Glycosyltransferase/glycogen phosphorylase"/>
    <property type="match status" value="1"/>
</dbReference>
<proteinExistence type="predicted"/>
<accession>D1Z182</accession>
<evidence type="ECO:0000259" key="1">
    <source>
        <dbReference type="Pfam" id="PF00534"/>
    </source>
</evidence>
<dbReference type="InterPro" id="IPR001296">
    <property type="entry name" value="Glyco_trans_1"/>
</dbReference>
<dbReference type="GeneID" id="8682175"/>
<name>D1Z182_METPS</name>
<gene>
    <name evidence="3" type="ordered locus">MCP_2382</name>
</gene>